<evidence type="ECO:0000256" key="3">
    <source>
        <dbReference type="ARBA" id="ARBA00023170"/>
    </source>
</evidence>
<name>A0ABR3NUL6_9TELE</name>
<dbReference type="SMART" id="SM00406">
    <property type="entry name" value="IGv"/>
    <property type="match status" value="1"/>
</dbReference>
<comment type="caution">
    <text evidence="8">The sequence shown here is derived from an EMBL/GenBank/DDBJ whole genome shotgun (WGS) entry which is preliminary data.</text>
</comment>
<dbReference type="EMBL" id="JAYMGO010000002">
    <property type="protein sequence ID" value="KAL1280614.1"/>
    <property type="molecule type" value="Genomic_DNA"/>
</dbReference>
<evidence type="ECO:0000313" key="9">
    <source>
        <dbReference type="Proteomes" id="UP001558613"/>
    </source>
</evidence>
<dbReference type="PANTHER" id="PTHR19367">
    <property type="entry name" value="T-CELL RECEPTOR ALPHA CHAIN V REGION"/>
    <property type="match status" value="1"/>
</dbReference>
<accession>A0ABR3NUL6</accession>
<sequence length="128" mass="14302">MDVFLVFLFYSLASVVSGNIITPNKTELFAEEGSNVTLSCSYSTADDLYWYRQYPRSAPEFIVLIFDGATNTKKSNVDPRFSVKLTNGNKKHVDLIISSAAVSDSALYYCALRPTVTGNTRTLYKYLT</sequence>
<evidence type="ECO:0000256" key="4">
    <source>
        <dbReference type="ARBA" id="ARBA00023319"/>
    </source>
</evidence>
<dbReference type="Proteomes" id="UP001558613">
    <property type="component" value="Unassembled WGS sequence"/>
</dbReference>
<keyword evidence="5" id="KW-0391">Immunity</keyword>
<dbReference type="InterPro" id="IPR003599">
    <property type="entry name" value="Ig_sub"/>
</dbReference>
<dbReference type="PROSITE" id="PS50835">
    <property type="entry name" value="IG_LIKE"/>
    <property type="match status" value="1"/>
</dbReference>
<evidence type="ECO:0000313" key="8">
    <source>
        <dbReference type="EMBL" id="KAL1280614.1"/>
    </source>
</evidence>
<dbReference type="Gene3D" id="2.60.40.10">
    <property type="entry name" value="Immunoglobulins"/>
    <property type="match status" value="1"/>
</dbReference>
<evidence type="ECO:0000256" key="6">
    <source>
        <dbReference type="SAM" id="SignalP"/>
    </source>
</evidence>
<keyword evidence="2" id="KW-1064">Adaptive immunity</keyword>
<dbReference type="InterPro" id="IPR036179">
    <property type="entry name" value="Ig-like_dom_sf"/>
</dbReference>
<protein>
    <recommendedName>
        <fullName evidence="7">Ig-like domain-containing protein</fullName>
    </recommendedName>
</protein>
<keyword evidence="4" id="KW-0393">Immunoglobulin domain</keyword>
<dbReference type="SUPFAM" id="SSF48726">
    <property type="entry name" value="Immunoglobulin"/>
    <property type="match status" value="1"/>
</dbReference>
<reference evidence="8 9" key="1">
    <citation type="submission" date="2023-09" db="EMBL/GenBank/DDBJ databases">
        <authorList>
            <person name="Wang M."/>
        </authorList>
    </citation>
    <scope>NUCLEOTIDE SEQUENCE [LARGE SCALE GENOMIC DNA]</scope>
    <source>
        <strain evidence="8">GT-2023</strain>
        <tissue evidence="8">Liver</tissue>
    </source>
</reference>
<organism evidence="8 9">
    <name type="scientific">Cirrhinus molitorella</name>
    <name type="common">mud carp</name>
    <dbReference type="NCBI Taxonomy" id="172907"/>
    <lineage>
        <taxon>Eukaryota</taxon>
        <taxon>Metazoa</taxon>
        <taxon>Chordata</taxon>
        <taxon>Craniata</taxon>
        <taxon>Vertebrata</taxon>
        <taxon>Euteleostomi</taxon>
        <taxon>Actinopterygii</taxon>
        <taxon>Neopterygii</taxon>
        <taxon>Teleostei</taxon>
        <taxon>Ostariophysi</taxon>
        <taxon>Cypriniformes</taxon>
        <taxon>Cyprinidae</taxon>
        <taxon>Labeoninae</taxon>
        <taxon>Labeonini</taxon>
        <taxon>Cirrhinus</taxon>
    </lineage>
</organism>
<feature type="chain" id="PRO_5046342555" description="Ig-like domain-containing protein" evidence="6">
    <location>
        <begin position="19"/>
        <end position="128"/>
    </location>
</feature>
<evidence type="ECO:0000256" key="2">
    <source>
        <dbReference type="ARBA" id="ARBA00023130"/>
    </source>
</evidence>
<dbReference type="InterPro" id="IPR051287">
    <property type="entry name" value="TCR_variable_region"/>
</dbReference>
<dbReference type="InterPro" id="IPR013783">
    <property type="entry name" value="Ig-like_fold"/>
</dbReference>
<dbReference type="InterPro" id="IPR007110">
    <property type="entry name" value="Ig-like_dom"/>
</dbReference>
<dbReference type="InterPro" id="IPR013106">
    <property type="entry name" value="Ig_V-set"/>
</dbReference>
<feature type="signal peptide" evidence="6">
    <location>
        <begin position="1"/>
        <end position="18"/>
    </location>
</feature>
<evidence type="ECO:0000256" key="1">
    <source>
        <dbReference type="ARBA" id="ARBA00022729"/>
    </source>
</evidence>
<keyword evidence="5" id="KW-1279">T cell receptor</keyword>
<keyword evidence="1 6" id="KW-0732">Signal</keyword>
<gene>
    <name evidence="8" type="ORF">QQF64_015214</name>
</gene>
<keyword evidence="9" id="KW-1185">Reference proteome</keyword>
<keyword evidence="3" id="KW-0675">Receptor</keyword>
<dbReference type="Pfam" id="PF07686">
    <property type="entry name" value="V-set"/>
    <property type="match status" value="1"/>
</dbReference>
<proteinExistence type="predicted"/>
<feature type="domain" description="Ig-like" evidence="7">
    <location>
        <begin position="23"/>
        <end position="128"/>
    </location>
</feature>
<dbReference type="SMART" id="SM00409">
    <property type="entry name" value="IG"/>
    <property type="match status" value="1"/>
</dbReference>
<dbReference type="PANTHER" id="PTHR19367:SF18">
    <property type="entry name" value="T CELL RECEPTOR ALPHA VARIABLE 16"/>
    <property type="match status" value="1"/>
</dbReference>
<evidence type="ECO:0000256" key="5">
    <source>
        <dbReference type="ARBA" id="ARBA00043266"/>
    </source>
</evidence>
<evidence type="ECO:0000259" key="7">
    <source>
        <dbReference type="PROSITE" id="PS50835"/>
    </source>
</evidence>